<dbReference type="InterPro" id="IPR016084">
    <property type="entry name" value="Haem_Oase-like_multi-hlx"/>
</dbReference>
<dbReference type="CDD" id="cd19365">
    <property type="entry name" value="TenA_C-like"/>
    <property type="match status" value="1"/>
</dbReference>
<proteinExistence type="predicted"/>
<dbReference type="Proteomes" id="UP000549517">
    <property type="component" value="Unassembled WGS sequence"/>
</dbReference>
<sequence>MTDRNRFVAGEHTQAIWDAVAGTLDEIENLPFLDALATGELPVQTFVNYILQDELYLNGYARAMSQLGVRAPNREDTRFWALAAGEAVTVEEDMHGALLAEERFAPARSQLTGADGQPQPSPTTLGYTSYLIAQAATAAYPVGVAAVLPCFWVYAHMGKVLTERVGDAMDTHPYRAWIETYDSPEFDESVDGAVAILEREMASADESTRQAMMAAFAQATVYELHFWASAHVFQSWDVAALGEPAVEAALS</sequence>
<comment type="pathway">
    <text evidence="1">Cofactor biosynthesis; thiamine diphosphate biosynthesis.</text>
</comment>
<name>A0A2N6PH86_9MICO</name>
<dbReference type="PANTHER" id="PTHR43198">
    <property type="entry name" value="BIFUNCTIONAL TH2 PROTEIN"/>
    <property type="match status" value="1"/>
</dbReference>
<keyword evidence="5" id="KW-1185">Reference proteome</keyword>
<gene>
    <name evidence="4" type="ORF">CJ198_06550</name>
    <name evidence="3" type="ORF">HLA91_13295</name>
</gene>
<evidence type="ECO:0000313" key="6">
    <source>
        <dbReference type="Proteomes" id="UP000549517"/>
    </source>
</evidence>
<dbReference type="OrthoDB" id="34166at2"/>
<dbReference type="Pfam" id="PF03070">
    <property type="entry name" value="TENA_THI-4"/>
    <property type="match status" value="1"/>
</dbReference>
<comment type="caution">
    <text evidence="4">The sequence shown here is derived from an EMBL/GenBank/DDBJ whole genome shotgun (WGS) entry which is preliminary data.</text>
</comment>
<reference evidence="4 5" key="1">
    <citation type="submission" date="2017-09" db="EMBL/GenBank/DDBJ databases">
        <title>Bacterial strain isolated from the female urinary microbiota.</title>
        <authorList>
            <person name="Thomas-White K."/>
            <person name="Kumar N."/>
            <person name="Forster S."/>
            <person name="Putonti C."/>
            <person name="Lawley T."/>
            <person name="Wolfe A.J."/>
        </authorList>
    </citation>
    <scope>NUCLEOTIDE SEQUENCE [LARGE SCALE GENOMIC DNA]</scope>
    <source>
        <strain evidence="4 5">UMB0680</strain>
    </source>
</reference>
<dbReference type="Gene3D" id="1.20.910.10">
    <property type="entry name" value="Heme oxygenase-like"/>
    <property type="match status" value="1"/>
</dbReference>
<organism evidence="4 5">
    <name type="scientific">Brevibacterium luteolum</name>
    <dbReference type="NCBI Taxonomy" id="199591"/>
    <lineage>
        <taxon>Bacteria</taxon>
        <taxon>Bacillati</taxon>
        <taxon>Actinomycetota</taxon>
        <taxon>Actinomycetes</taxon>
        <taxon>Micrococcales</taxon>
        <taxon>Brevibacteriaceae</taxon>
        <taxon>Brevibacterium</taxon>
    </lineage>
</organism>
<dbReference type="Proteomes" id="UP000235703">
    <property type="component" value="Unassembled WGS sequence"/>
</dbReference>
<dbReference type="EMBL" id="JABEMC010000014">
    <property type="protein sequence ID" value="NNG80336.1"/>
    <property type="molecule type" value="Genomic_DNA"/>
</dbReference>
<dbReference type="SUPFAM" id="SSF48613">
    <property type="entry name" value="Heme oxygenase-like"/>
    <property type="match status" value="1"/>
</dbReference>
<evidence type="ECO:0000256" key="1">
    <source>
        <dbReference type="ARBA" id="ARBA00004948"/>
    </source>
</evidence>
<feature type="domain" description="Thiaminase-2/PQQC" evidence="2">
    <location>
        <begin position="25"/>
        <end position="230"/>
    </location>
</feature>
<dbReference type="EMBL" id="PNFZ01000003">
    <property type="protein sequence ID" value="PMB98037.1"/>
    <property type="molecule type" value="Genomic_DNA"/>
</dbReference>
<evidence type="ECO:0000313" key="3">
    <source>
        <dbReference type="EMBL" id="NNG80336.1"/>
    </source>
</evidence>
<dbReference type="InterPro" id="IPR004305">
    <property type="entry name" value="Thiaminase-2/PQQC"/>
</dbReference>
<dbReference type="PANTHER" id="PTHR43198:SF2">
    <property type="entry name" value="SI:CH1073-67J19.1-RELATED"/>
    <property type="match status" value="1"/>
</dbReference>
<evidence type="ECO:0000259" key="2">
    <source>
        <dbReference type="Pfam" id="PF03070"/>
    </source>
</evidence>
<accession>A0A2N6PH86</accession>
<dbReference type="RefSeq" id="WP_102161834.1">
    <property type="nucleotide sequence ID" value="NZ_BAAAKH010000021.1"/>
</dbReference>
<dbReference type="InterPro" id="IPR050967">
    <property type="entry name" value="Thiamine_Salvage_TenA"/>
</dbReference>
<protein>
    <submittedName>
        <fullName evidence="3">TenA family protein</fullName>
    </submittedName>
    <submittedName>
        <fullName evidence="4">Thiamine metabolism protein</fullName>
    </submittedName>
</protein>
<reference evidence="3 6" key="2">
    <citation type="submission" date="2020-05" db="EMBL/GenBank/DDBJ databases">
        <title>MicrobeNet Type strains.</title>
        <authorList>
            <person name="Nicholson A.C."/>
        </authorList>
    </citation>
    <scope>NUCLEOTIDE SEQUENCE [LARGE SCALE GENOMIC DNA]</scope>
    <source>
        <strain evidence="3 6">CCUG 46604</strain>
    </source>
</reference>
<evidence type="ECO:0000313" key="4">
    <source>
        <dbReference type="EMBL" id="PMB98037.1"/>
    </source>
</evidence>
<dbReference type="GO" id="GO:0005829">
    <property type="term" value="C:cytosol"/>
    <property type="evidence" value="ECO:0007669"/>
    <property type="project" value="TreeGrafter"/>
</dbReference>
<dbReference type="AlphaFoldDB" id="A0A2N6PH86"/>
<evidence type="ECO:0000313" key="5">
    <source>
        <dbReference type="Proteomes" id="UP000235703"/>
    </source>
</evidence>